<protein>
    <submittedName>
        <fullName evidence="1">Uncharacterized protein</fullName>
    </submittedName>
</protein>
<accession>A0A0E9WT00</accession>
<dbReference type="AlphaFoldDB" id="A0A0E9WT00"/>
<proteinExistence type="predicted"/>
<dbReference type="EMBL" id="GBXM01015080">
    <property type="protein sequence ID" value="JAH93497.1"/>
    <property type="molecule type" value="Transcribed_RNA"/>
</dbReference>
<sequence length="72" mass="8707">MTHDKRQTSVGSLAFQNSPPELWSPSCFCTWTFFKWVKKMCSFFFILEKSMEWLGFFFSSVKSQMLYYIFIF</sequence>
<reference evidence="1" key="1">
    <citation type="submission" date="2014-11" db="EMBL/GenBank/DDBJ databases">
        <authorList>
            <person name="Amaro Gonzalez C."/>
        </authorList>
    </citation>
    <scope>NUCLEOTIDE SEQUENCE</scope>
</reference>
<reference evidence="1" key="2">
    <citation type="journal article" date="2015" name="Fish Shellfish Immunol.">
        <title>Early steps in the European eel (Anguilla anguilla)-Vibrio vulnificus interaction in the gills: Role of the RtxA13 toxin.</title>
        <authorList>
            <person name="Callol A."/>
            <person name="Pajuelo D."/>
            <person name="Ebbesson L."/>
            <person name="Teles M."/>
            <person name="MacKenzie S."/>
            <person name="Amaro C."/>
        </authorList>
    </citation>
    <scope>NUCLEOTIDE SEQUENCE</scope>
</reference>
<evidence type="ECO:0000313" key="1">
    <source>
        <dbReference type="EMBL" id="JAH93497.1"/>
    </source>
</evidence>
<name>A0A0E9WT00_ANGAN</name>
<organism evidence="1">
    <name type="scientific">Anguilla anguilla</name>
    <name type="common">European freshwater eel</name>
    <name type="synonym">Muraena anguilla</name>
    <dbReference type="NCBI Taxonomy" id="7936"/>
    <lineage>
        <taxon>Eukaryota</taxon>
        <taxon>Metazoa</taxon>
        <taxon>Chordata</taxon>
        <taxon>Craniata</taxon>
        <taxon>Vertebrata</taxon>
        <taxon>Euteleostomi</taxon>
        <taxon>Actinopterygii</taxon>
        <taxon>Neopterygii</taxon>
        <taxon>Teleostei</taxon>
        <taxon>Anguilliformes</taxon>
        <taxon>Anguillidae</taxon>
        <taxon>Anguilla</taxon>
    </lineage>
</organism>